<keyword evidence="1" id="KW-0732">Signal</keyword>
<feature type="signal peptide" evidence="1">
    <location>
        <begin position="1"/>
        <end position="20"/>
    </location>
</feature>
<dbReference type="InterPro" id="IPR012336">
    <property type="entry name" value="Thioredoxin-like_fold"/>
</dbReference>
<comment type="subcellular location">
    <subcellularLocation>
        <location evidence="1">Periplasm</location>
    </subcellularLocation>
</comment>
<dbReference type="SUPFAM" id="SSF52833">
    <property type="entry name" value="Thioredoxin-like"/>
    <property type="match status" value="1"/>
</dbReference>
<dbReference type="Pfam" id="PF13098">
    <property type="entry name" value="Thioredoxin_2"/>
    <property type="match status" value="1"/>
</dbReference>
<dbReference type="CDD" id="cd03020">
    <property type="entry name" value="DsbA_DsbC_DsbG"/>
    <property type="match status" value="1"/>
</dbReference>
<proteinExistence type="inferred from homology"/>
<evidence type="ECO:0000256" key="1">
    <source>
        <dbReference type="RuleBase" id="RU364038"/>
    </source>
</evidence>
<keyword evidence="1" id="KW-0574">Periplasm</keyword>
<comment type="function">
    <text evidence="1">Required for disulfide bond formation in some periplasmic proteins. Acts by transferring its disulfide bond to other proteins and is reduced in the process.</text>
</comment>
<dbReference type="InterPro" id="IPR033954">
    <property type="entry name" value="DiS-bond_Isoase_DsbC/G"/>
</dbReference>
<gene>
    <name evidence="3" type="ORF">ACFOMG_02800</name>
</gene>
<comment type="similarity">
    <text evidence="1">Belongs to the thioredoxin family. DsbC subfamily.</text>
</comment>
<comment type="caution">
    <text evidence="3">The sequence shown here is derived from an EMBL/GenBank/DDBJ whole genome shotgun (WGS) entry which is preliminary data.</text>
</comment>
<organism evidence="3 4">
    <name type="scientific">Bacterioplanoides pacificum</name>
    <dbReference type="NCBI Taxonomy" id="1171596"/>
    <lineage>
        <taxon>Bacteria</taxon>
        <taxon>Pseudomonadati</taxon>
        <taxon>Pseudomonadota</taxon>
        <taxon>Gammaproteobacteria</taxon>
        <taxon>Oceanospirillales</taxon>
        <taxon>Oceanospirillaceae</taxon>
        <taxon>Bacterioplanoides</taxon>
    </lineage>
</organism>
<dbReference type="Gene3D" id="3.40.30.10">
    <property type="entry name" value="Glutaredoxin"/>
    <property type="match status" value="1"/>
</dbReference>
<dbReference type="PANTHER" id="PTHR35272:SF3">
    <property type="entry name" value="THIOL:DISULFIDE INTERCHANGE PROTEIN DSBC"/>
    <property type="match status" value="1"/>
</dbReference>
<dbReference type="EMBL" id="JBHRYB010000001">
    <property type="protein sequence ID" value="MFC3679041.1"/>
    <property type="molecule type" value="Genomic_DNA"/>
</dbReference>
<feature type="chain" id="PRO_5044971367" description="Thiol:disulfide interchange protein" evidence="1">
    <location>
        <begin position="21"/>
        <end position="286"/>
    </location>
</feature>
<dbReference type="Proteomes" id="UP001595722">
    <property type="component" value="Unassembled WGS sequence"/>
</dbReference>
<reference evidence="4" key="1">
    <citation type="journal article" date="2019" name="Int. J. Syst. Evol. Microbiol.">
        <title>The Global Catalogue of Microorganisms (GCM) 10K type strain sequencing project: providing services to taxonomists for standard genome sequencing and annotation.</title>
        <authorList>
            <consortium name="The Broad Institute Genomics Platform"/>
            <consortium name="The Broad Institute Genome Sequencing Center for Infectious Disease"/>
            <person name="Wu L."/>
            <person name="Ma J."/>
        </authorList>
    </citation>
    <scope>NUCLEOTIDE SEQUENCE [LARGE SCALE GENOMIC DNA]</scope>
    <source>
        <strain evidence="4">KCTC 42424</strain>
    </source>
</reference>
<keyword evidence="4" id="KW-1185">Reference proteome</keyword>
<dbReference type="InterPro" id="IPR051470">
    <property type="entry name" value="Thiol:disulfide_interchange"/>
</dbReference>
<evidence type="ECO:0000313" key="4">
    <source>
        <dbReference type="Proteomes" id="UP001595722"/>
    </source>
</evidence>
<evidence type="ECO:0000313" key="3">
    <source>
        <dbReference type="EMBL" id="MFC3679041.1"/>
    </source>
</evidence>
<dbReference type="InterPro" id="IPR036249">
    <property type="entry name" value="Thioredoxin-like_sf"/>
</dbReference>
<accession>A0ABV7VQJ9</accession>
<dbReference type="RefSeq" id="WP_376864649.1">
    <property type="nucleotide sequence ID" value="NZ_JBHRYB010000001.1"/>
</dbReference>
<feature type="domain" description="Thioredoxin-like fold" evidence="2">
    <location>
        <begin position="120"/>
        <end position="283"/>
    </location>
</feature>
<protein>
    <recommendedName>
        <fullName evidence="1">Thiol:disulfide interchange protein</fullName>
    </recommendedName>
</protein>
<sequence>MKKTLLAIVCGLVMAHPLQAEEQTQASLAQQAEKKLVSAFGPRLKVREVAPVAGGQLLEVVLVDGTVMHMTPDTGHFLYRDELYQLAETGPVNVTQGRMNPKRAAGMADVADNEAVIFPAKGEQKALINVFTDIDCGYCQKLHQEVPRLNELGVTVRYLAYPRAGVKNPQTGQLTDSYQKINYVWCQEDRKEAMTTMKNNQRELSMLGQRMRRGGAAATEEQFRALQAQMSEMISNSKDCGAPVAAQYALGGQLGVTGTPAIITEDGQLFPGYMPADDLAARLGIQ</sequence>
<keyword evidence="1" id="KW-0676">Redox-active center</keyword>
<evidence type="ECO:0000259" key="2">
    <source>
        <dbReference type="Pfam" id="PF13098"/>
    </source>
</evidence>
<dbReference type="PANTHER" id="PTHR35272">
    <property type="entry name" value="THIOL:DISULFIDE INTERCHANGE PROTEIN DSBC-RELATED"/>
    <property type="match status" value="1"/>
</dbReference>
<name>A0ABV7VQJ9_9GAMM</name>